<comment type="caution">
    <text evidence="3">The sequence shown here is derived from an EMBL/GenBank/DDBJ whole genome shotgun (WGS) entry which is preliminary data.</text>
</comment>
<dbReference type="Gene3D" id="3.90.226.10">
    <property type="entry name" value="2-enoyl-CoA Hydratase, Chain A, domain 1"/>
    <property type="match status" value="1"/>
</dbReference>
<dbReference type="Pfam" id="PF03572">
    <property type="entry name" value="Peptidase_S41"/>
    <property type="match status" value="1"/>
</dbReference>
<dbReference type="RefSeq" id="WP_080892175.1">
    <property type="nucleotide sequence ID" value="NZ_JZSK01000002.1"/>
</dbReference>
<sequence>MKRFRLLIAITMLLSLFLITGCSGEDNEKPYSPEHDITVTFEHPTNIEEKDLLTVTIKSNVSINSWQWYFSIPNIEIIDSSTSSQITIRAPNVGLSGEELTITAEGQYNNQHIKSQSVLFITPVTENFTLQGIITDSPISNADITLHILGSERTLTSKANTDGHYLMDVILDDDESPVIYLEAVGHNTQNKARLIKMIGDIKQIKEENKEIPSFNVTNLTTAEYALAKYNNNNENFDSYITYNKSVDRINDTELIQLATIIKLIIDKPDDPIHLDIDDEIIDTLELVTNKEKRDNYLYNTINTKQFTETKDEILKDEKLIKNKLSLKVGEYKLITNTPQSLTLSISENVGTITNADSTIKDSFSLTERSKEIIFTSTEPDGFSLSNISEIISRGDISDNILSCNTITLHSILRKSNYEFVNISIQCIDTSNNTNIWNNQVRLYKVNDFVKSNTYDIIEKEKENKTFLISDPLCLFERVNCKTHARLNFVTNIKNTQPFTWVRKNNHIIIDDNINFHILDYNEDFIDIRVEKENRVYFLNGKLITKNTNHSTDNIIGKFMIHKTNSESYGFIDIKNDGKAELWSFDSSNSTQATHYDLSWTMNHDIIEFSTLAYEQFNANFKTVFFVEHCDIENTCAHFNKRRWHILGSANNKIHLTQNIIIPEESQINETLTLLKIDQALEIEYVNSFKNWNKGQKLSPWRAFIEAVNTKNSSSLSDALQRINGLKNWSLDIDYAEPIFNTMAIDNLSQLQQIIDNKNTQVFAHQQAVNTLITSKNPILLRQALEDLIFSNIDTSLFDTYINEIMNTDEIDTENALTLLIENINQEKYSFVQLWNTLTESITNKDDVTTLPTLLAKFEGLTFNKDYVSAYIDAFMLLETVENVEELQDTIDKIDEQKALQTTAWNTIQAAINENDFSAISSSIFNDLLDLQFIPEHMSDYVDHLLTRSHLDNITQLQTIIDNVDDRLYRHHTAWGQLVDAVNSGNFSLISLDTFYALNNISFQPEYLENYKSALQQRSVIEDLSTLQVIINLVDQAQSQLEPDTWTEGVYLSSEDFINRCALPRTGIDPYTNEPYPDKEGSTLIEKLFLRSFHHEEYLWYDEIDDVAPEQFSSVSSYFNQLKTQTVLPSNRAKDRFHFSQSYDAYMSSFSQGISYGFGFNWVYRSTTAPRDLRIAYVDEGSVANIAGIARGDKLLSINNVDVVNTNNYFDLTFINQVLSDPISSTYSFSFSSLDGSVKDVLLTPEDNTITPAMYINTFSSDHGQVGYFMLNEFHRQAQDRLIEYFTYFAAHDVKELIIDLRYNQGGLLYLSAQLGYMIAGQQSINRIFESLTYNDKQSQKNTDLLFINRYIDWTNQVITNTLLPTLNLNRVFILTTNNTASASESLINALRGIDVEVILIGDNTYGKPYGFIPEPNCDMVYYIVQFVGQNEKGFGDYPYGFEPVDTEVTEIGLNQYVRGCRINDDIEKPLGSIADPMITHAMNIIAHGKCLVMNEASNSNNTAPSLFYSSNPKGIHQKIYKQLYSPPPWL</sequence>
<dbReference type="InterPro" id="IPR029045">
    <property type="entry name" value="ClpP/crotonase-like_dom_sf"/>
</dbReference>
<dbReference type="InterPro" id="IPR036034">
    <property type="entry name" value="PDZ_sf"/>
</dbReference>
<dbReference type="EMBL" id="PYOI01000005">
    <property type="protein sequence ID" value="PSV85495.1"/>
    <property type="molecule type" value="Genomic_DNA"/>
</dbReference>
<dbReference type="PANTHER" id="PTHR32060">
    <property type="entry name" value="TAIL-SPECIFIC PROTEASE"/>
    <property type="match status" value="1"/>
</dbReference>
<organism evidence="3 4">
    <name type="scientific">Photobacterium leiognathi</name>
    <dbReference type="NCBI Taxonomy" id="553611"/>
    <lineage>
        <taxon>Bacteria</taxon>
        <taxon>Pseudomonadati</taxon>
        <taxon>Pseudomonadota</taxon>
        <taxon>Gammaproteobacteria</taxon>
        <taxon>Vibrionales</taxon>
        <taxon>Vibrionaceae</taxon>
        <taxon>Photobacterium</taxon>
    </lineage>
</organism>
<dbReference type="SUPFAM" id="SSF50156">
    <property type="entry name" value="PDZ domain-like"/>
    <property type="match status" value="1"/>
</dbReference>
<reference evidence="3 4" key="1">
    <citation type="submission" date="2018-01" db="EMBL/GenBank/DDBJ databases">
        <title>Whole genome sequencing of Histamine producing bacteria.</title>
        <authorList>
            <person name="Butler K."/>
        </authorList>
    </citation>
    <scope>NUCLEOTIDE SEQUENCE [LARGE SCALE GENOMIC DNA]</scope>
    <source>
        <strain evidence="3 4">ATCC 25521</strain>
    </source>
</reference>
<dbReference type="InterPro" id="IPR005151">
    <property type="entry name" value="Tail-specific_protease"/>
</dbReference>
<name>A0ABX5GIC0_PHOLE</name>
<feature type="chain" id="PRO_5045501332" description="Tail specific protease domain-containing protein" evidence="1">
    <location>
        <begin position="25"/>
        <end position="1530"/>
    </location>
</feature>
<keyword evidence="1" id="KW-0732">Signal</keyword>
<dbReference type="Gene3D" id="3.30.750.170">
    <property type="match status" value="1"/>
</dbReference>
<evidence type="ECO:0000259" key="2">
    <source>
        <dbReference type="Pfam" id="PF03572"/>
    </source>
</evidence>
<feature type="domain" description="Tail specific protease" evidence="2">
    <location>
        <begin position="1265"/>
        <end position="1407"/>
    </location>
</feature>
<gene>
    <name evidence="3" type="ORF">CTM94_05315</name>
</gene>
<evidence type="ECO:0000313" key="3">
    <source>
        <dbReference type="EMBL" id="PSV85495.1"/>
    </source>
</evidence>
<dbReference type="PANTHER" id="PTHR32060:SF22">
    <property type="entry name" value="CARBOXYL-TERMINAL-PROCESSING PEPTIDASE 3, CHLOROPLASTIC"/>
    <property type="match status" value="1"/>
</dbReference>
<protein>
    <recommendedName>
        <fullName evidence="2">Tail specific protease domain-containing protein</fullName>
    </recommendedName>
</protein>
<dbReference type="PROSITE" id="PS51257">
    <property type="entry name" value="PROKAR_LIPOPROTEIN"/>
    <property type="match status" value="1"/>
</dbReference>
<feature type="signal peptide" evidence="1">
    <location>
        <begin position="1"/>
        <end position="24"/>
    </location>
</feature>
<keyword evidence="4" id="KW-1185">Reference proteome</keyword>
<evidence type="ECO:0000256" key="1">
    <source>
        <dbReference type="SAM" id="SignalP"/>
    </source>
</evidence>
<evidence type="ECO:0000313" key="4">
    <source>
        <dbReference type="Proteomes" id="UP000241566"/>
    </source>
</evidence>
<dbReference type="Gene3D" id="2.30.42.10">
    <property type="match status" value="1"/>
</dbReference>
<accession>A0ABX5GIC0</accession>
<proteinExistence type="predicted"/>
<dbReference type="SUPFAM" id="SSF52096">
    <property type="entry name" value="ClpP/crotonase"/>
    <property type="match status" value="1"/>
</dbReference>
<dbReference type="Proteomes" id="UP000241566">
    <property type="component" value="Unassembled WGS sequence"/>
</dbReference>